<evidence type="ECO:0000256" key="5">
    <source>
        <dbReference type="ARBA" id="ARBA00022801"/>
    </source>
</evidence>
<feature type="domain" description="PIN" evidence="9">
    <location>
        <begin position="3"/>
        <end position="122"/>
    </location>
</feature>
<keyword evidence="11" id="KW-1185">Reference proteome</keyword>
<name>A0A516SET9_9NEIS</name>
<dbReference type="Proteomes" id="UP000317550">
    <property type="component" value="Chromosome"/>
</dbReference>
<dbReference type="InterPro" id="IPR002716">
    <property type="entry name" value="PIN_dom"/>
</dbReference>
<keyword evidence="8" id="KW-0800">Toxin</keyword>
<evidence type="ECO:0000256" key="7">
    <source>
        <dbReference type="ARBA" id="ARBA00038093"/>
    </source>
</evidence>
<dbReference type="EC" id="3.1.-.-" evidence="8"/>
<evidence type="ECO:0000256" key="1">
    <source>
        <dbReference type="ARBA" id="ARBA00001946"/>
    </source>
</evidence>
<keyword evidence="3 8" id="KW-0540">Nuclease</keyword>
<evidence type="ECO:0000259" key="9">
    <source>
        <dbReference type="Pfam" id="PF01850"/>
    </source>
</evidence>
<dbReference type="PANTHER" id="PTHR33653:SF1">
    <property type="entry name" value="RIBONUCLEASE VAPC2"/>
    <property type="match status" value="1"/>
</dbReference>
<evidence type="ECO:0000256" key="2">
    <source>
        <dbReference type="ARBA" id="ARBA00022649"/>
    </source>
</evidence>
<accession>A0A516SET9</accession>
<gene>
    <name evidence="8" type="primary">vapC</name>
    <name evidence="10" type="ORF">FNU76_09785</name>
</gene>
<evidence type="ECO:0000256" key="4">
    <source>
        <dbReference type="ARBA" id="ARBA00022723"/>
    </source>
</evidence>
<comment type="function">
    <text evidence="8">Toxic component of a toxin-antitoxin (TA) system. An RNase.</text>
</comment>
<dbReference type="InterPro" id="IPR029060">
    <property type="entry name" value="PIN-like_dom_sf"/>
</dbReference>
<sequence>MSYLVDTNVLSELRNRKADANVLAWMQARPRQSLYLSVLSLGEIRKGIEGVADPAFRQTLMDWLEVDLPNYFVGRLLNIDQQVADRWGRVQAKAGRTLPVIDGLLAATALHYDLTLVTRNTKDFVGLGVTLVNPWER</sequence>
<dbReference type="GO" id="GO:0000287">
    <property type="term" value="F:magnesium ion binding"/>
    <property type="evidence" value="ECO:0007669"/>
    <property type="project" value="UniProtKB-UniRule"/>
</dbReference>
<dbReference type="PANTHER" id="PTHR33653">
    <property type="entry name" value="RIBONUCLEASE VAPC2"/>
    <property type="match status" value="1"/>
</dbReference>
<keyword evidence="5 8" id="KW-0378">Hydrolase</keyword>
<keyword evidence="6 8" id="KW-0460">Magnesium</keyword>
<dbReference type="KEGG" id="cari:FNU76_09785"/>
<dbReference type="RefSeq" id="WP_144278024.1">
    <property type="nucleotide sequence ID" value="NZ_CP041730.1"/>
</dbReference>
<evidence type="ECO:0000256" key="8">
    <source>
        <dbReference type="HAMAP-Rule" id="MF_00265"/>
    </source>
</evidence>
<evidence type="ECO:0000313" key="10">
    <source>
        <dbReference type="EMBL" id="QDQ26630.1"/>
    </source>
</evidence>
<feature type="binding site" evidence="8">
    <location>
        <position position="6"/>
    </location>
    <ligand>
        <name>Mg(2+)</name>
        <dbReference type="ChEBI" id="CHEBI:18420"/>
    </ligand>
</feature>
<dbReference type="HAMAP" id="MF_00265">
    <property type="entry name" value="VapC_Nob1"/>
    <property type="match status" value="1"/>
</dbReference>
<evidence type="ECO:0000256" key="3">
    <source>
        <dbReference type="ARBA" id="ARBA00022722"/>
    </source>
</evidence>
<evidence type="ECO:0000313" key="11">
    <source>
        <dbReference type="Proteomes" id="UP000317550"/>
    </source>
</evidence>
<dbReference type="GO" id="GO:0016787">
    <property type="term" value="F:hydrolase activity"/>
    <property type="evidence" value="ECO:0007669"/>
    <property type="project" value="UniProtKB-KW"/>
</dbReference>
<dbReference type="Pfam" id="PF01850">
    <property type="entry name" value="PIN"/>
    <property type="match status" value="1"/>
</dbReference>
<keyword evidence="2 8" id="KW-1277">Toxin-antitoxin system</keyword>
<comment type="similarity">
    <text evidence="7 8">Belongs to the PINc/VapC protein family.</text>
</comment>
<comment type="cofactor">
    <cofactor evidence="1 8">
        <name>Mg(2+)</name>
        <dbReference type="ChEBI" id="CHEBI:18420"/>
    </cofactor>
</comment>
<proteinExistence type="inferred from homology"/>
<dbReference type="InterPro" id="IPR022907">
    <property type="entry name" value="VapC_family"/>
</dbReference>
<dbReference type="AlphaFoldDB" id="A0A516SET9"/>
<dbReference type="OrthoDB" id="9804823at2"/>
<feature type="binding site" evidence="8">
    <location>
        <position position="102"/>
    </location>
    <ligand>
        <name>Mg(2+)</name>
        <dbReference type="ChEBI" id="CHEBI:18420"/>
    </ligand>
</feature>
<dbReference type="CDD" id="cd18746">
    <property type="entry name" value="PIN_VapC4-5_FitB-like"/>
    <property type="match status" value="1"/>
</dbReference>
<dbReference type="GO" id="GO:0090729">
    <property type="term" value="F:toxin activity"/>
    <property type="evidence" value="ECO:0007669"/>
    <property type="project" value="UniProtKB-KW"/>
</dbReference>
<dbReference type="Gene3D" id="3.40.50.1010">
    <property type="entry name" value="5'-nuclease"/>
    <property type="match status" value="1"/>
</dbReference>
<dbReference type="SUPFAM" id="SSF88723">
    <property type="entry name" value="PIN domain-like"/>
    <property type="match status" value="1"/>
</dbReference>
<evidence type="ECO:0000256" key="6">
    <source>
        <dbReference type="ARBA" id="ARBA00022842"/>
    </source>
</evidence>
<dbReference type="InterPro" id="IPR050556">
    <property type="entry name" value="Type_II_TA_system_RNase"/>
</dbReference>
<keyword evidence="4 8" id="KW-0479">Metal-binding</keyword>
<organism evidence="10 11">
    <name type="scientific">Chitinimonas arctica</name>
    <dbReference type="NCBI Taxonomy" id="2594795"/>
    <lineage>
        <taxon>Bacteria</taxon>
        <taxon>Pseudomonadati</taxon>
        <taxon>Pseudomonadota</taxon>
        <taxon>Betaproteobacteria</taxon>
        <taxon>Neisseriales</taxon>
        <taxon>Chitinibacteraceae</taxon>
        <taxon>Chitinimonas</taxon>
    </lineage>
</organism>
<protein>
    <recommendedName>
        <fullName evidence="8">Ribonuclease VapC</fullName>
        <shortName evidence="8">RNase VapC</shortName>
        <ecNumber evidence="8">3.1.-.-</ecNumber>
    </recommendedName>
    <alternativeName>
        <fullName evidence="8">Toxin VapC</fullName>
    </alternativeName>
</protein>
<dbReference type="EMBL" id="CP041730">
    <property type="protein sequence ID" value="QDQ26630.1"/>
    <property type="molecule type" value="Genomic_DNA"/>
</dbReference>
<dbReference type="GO" id="GO:0004540">
    <property type="term" value="F:RNA nuclease activity"/>
    <property type="evidence" value="ECO:0007669"/>
    <property type="project" value="InterPro"/>
</dbReference>
<reference evidence="11" key="1">
    <citation type="submission" date="2019-07" db="EMBL/GenBank/DDBJ databases">
        <title>Chitinimonas sp. nov., isolated from Ny-Alesund, arctica soil.</title>
        <authorList>
            <person name="Xu Q."/>
            <person name="Peng F."/>
        </authorList>
    </citation>
    <scope>NUCLEOTIDE SEQUENCE [LARGE SCALE GENOMIC DNA]</scope>
    <source>
        <strain evidence="11">R3-44</strain>
    </source>
</reference>